<dbReference type="EMBL" id="AP023366">
    <property type="protein sequence ID" value="BCJ87237.1"/>
    <property type="molecule type" value="Genomic_DNA"/>
</dbReference>
<dbReference type="AlphaFoldDB" id="A0A7I8DB56"/>
<name>A0A7I8DB56_9BACL</name>
<evidence type="ECO:0000313" key="3">
    <source>
        <dbReference type="Proteomes" id="UP000593802"/>
    </source>
</evidence>
<keyword evidence="3" id="KW-1185">Reference proteome</keyword>
<dbReference type="InterPro" id="IPR001853">
    <property type="entry name" value="DSBA-like_thioredoxin_dom"/>
</dbReference>
<dbReference type="KEGG" id="eff:skT53_22220"/>
<dbReference type="Gene3D" id="3.40.30.10">
    <property type="entry name" value="Glutaredoxin"/>
    <property type="match status" value="1"/>
</dbReference>
<dbReference type="Proteomes" id="UP000593802">
    <property type="component" value="Chromosome"/>
</dbReference>
<organism evidence="2 3">
    <name type="scientific">Effusibacillus dendaii</name>
    <dbReference type="NCBI Taxonomy" id="2743772"/>
    <lineage>
        <taxon>Bacteria</taxon>
        <taxon>Bacillati</taxon>
        <taxon>Bacillota</taxon>
        <taxon>Bacilli</taxon>
        <taxon>Bacillales</taxon>
        <taxon>Alicyclobacillaceae</taxon>
        <taxon>Effusibacillus</taxon>
    </lineage>
</organism>
<accession>A0A7I8DB56</accession>
<dbReference type="Pfam" id="PF01323">
    <property type="entry name" value="DSBA"/>
    <property type="match status" value="1"/>
</dbReference>
<dbReference type="InterPro" id="IPR036249">
    <property type="entry name" value="Thioredoxin-like_sf"/>
</dbReference>
<proteinExistence type="predicted"/>
<gene>
    <name evidence="2" type="ORF">skT53_22220</name>
</gene>
<evidence type="ECO:0000313" key="2">
    <source>
        <dbReference type="EMBL" id="BCJ87237.1"/>
    </source>
</evidence>
<dbReference type="GO" id="GO:0016491">
    <property type="term" value="F:oxidoreductase activity"/>
    <property type="evidence" value="ECO:0007669"/>
    <property type="project" value="InterPro"/>
</dbReference>
<dbReference type="SUPFAM" id="SSF52833">
    <property type="entry name" value="Thioredoxin-like"/>
    <property type="match status" value="1"/>
</dbReference>
<reference evidence="2 3" key="1">
    <citation type="submission" date="2020-08" db="EMBL/GenBank/DDBJ databases">
        <title>Complete Genome Sequence of Effusibacillus dendaii Strain skT53, Isolated from Farmland soil.</title>
        <authorList>
            <person name="Konishi T."/>
            <person name="Kawasaki H."/>
        </authorList>
    </citation>
    <scope>NUCLEOTIDE SEQUENCE [LARGE SCALE GENOMIC DNA]</scope>
    <source>
        <strain evidence="3">skT53</strain>
    </source>
</reference>
<sequence>MSLQPLYQDGNVNIQWIGWKMPEGITPPPPKPEGYGRAAKEALPKLMEERNLPFHPPAEKADTTWAHIGTEIAGKFGKQLEFVKQVFAIRFAESKDISTREAILQAAERAGLPVKEFDGALQDDSWRRAVERNYELAHDLEISTIPSYIGAHGAILVHDFREMPDVGEIRKIL</sequence>
<protein>
    <recommendedName>
        <fullName evidence="1">DSBA-like thioredoxin domain-containing protein</fullName>
    </recommendedName>
</protein>
<evidence type="ECO:0000259" key="1">
    <source>
        <dbReference type="Pfam" id="PF01323"/>
    </source>
</evidence>
<feature type="domain" description="DSBA-like thioredoxin" evidence="1">
    <location>
        <begin position="12"/>
        <end position="149"/>
    </location>
</feature>